<name>A0A517XSP7_9BACT</name>
<organism evidence="1 2">
    <name type="scientific">Urbifossiella limnaea</name>
    <dbReference type="NCBI Taxonomy" id="2528023"/>
    <lineage>
        <taxon>Bacteria</taxon>
        <taxon>Pseudomonadati</taxon>
        <taxon>Planctomycetota</taxon>
        <taxon>Planctomycetia</taxon>
        <taxon>Gemmatales</taxon>
        <taxon>Gemmataceae</taxon>
        <taxon>Urbifossiella</taxon>
    </lineage>
</organism>
<dbReference type="InterPro" id="IPR017850">
    <property type="entry name" value="Alkaline_phosphatase_core_sf"/>
</dbReference>
<dbReference type="Proteomes" id="UP000319576">
    <property type="component" value="Chromosome"/>
</dbReference>
<evidence type="ECO:0000313" key="1">
    <source>
        <dbReference type="EMBL" id="QDU20536.1"/>
    </source>
</evidence>
<evidence type="ECO:0008006" key="3">
    <source>
        <dbReference type="Google" id="ProtNLM"/>
    </source>
</evidence>
<sequence length="447" mass="48193">MPTFPHTHRTGLTRREAVQVGYSGLLGLGMAASAPAQSGSSRRKPNSVILVFLTGAASQLETFDPKPDNPAEIRGEFGTVATPVAGVRLGEHLPLLAARANKYALVRTLAHTDNNHTAATHHLITGAKQPGVRFDKPLSRDDYPVYGAGLAYLRPRSDGVPAAVTLPTFLADGPLVWPGQHAGFLGPRYDPFQVTQDPNLQSFKLDNLRPTGIDVDQLRDRAALLDAVNAQRRSMTASAEGRRLSDSQQHAITVLTSGRVATAFEMEKEPAATRDRYGRHSFGQSLLLARRLVESGVSVVQANMGRVQNWDHHSNIFPTMRRLLPPLDAGVSALLDDLGDRGLLETTMVVVVGDFGRTPKVINAGRDHWAPCFSALFAGAGVRPGVVVGRSDKTSAYPATTPYSPDDLGATVYHALGVDPHSEVRDRLDRPVQLNRGEVIQPLFTGA</sequence>
<dbReference type="OrthoDB" id="127333at2"/>
<dbReference type="PANTHER" id="PTHR43737:SF1">
    <property type="entry name" value="DUF1501 DOMAIN-CONTAINING PROTEIN"/>
    <property type="match status" value="1"/>
</dbReference>
<dbReference type="Gene3D" id="3.40.720.10">
    <property type="entry name" value="Alkaline Phosphatase, subunit A"/>
    <property type="match status" value="1"/>
</dbReference>
<dbReference type="InterPro" id="IPR010869">
    <property type="entry name" value="DUF1501"/>
</dbReference>
<dbReference type="SUPFAM" id="SSF53649">
    <property type="entry name" value="Alkaline phosphatase-like"/>
    <property type="match status" value="1"/>
</dbReference>
<dbReference type="EMBL" id="CP036273">
    <property type="protein sequence ID" value="QDU20536.1"/>
    <property type="molecule type" value="Genomic_DNA"/>
</dbReference>
<keyword evidence="2" id="KW-1185">Reference proteome</keyword>
<dbReference type="Pfam" id="PF07394">
    <property type="entry name" value="DUF1501"/>
    <property type="match status" value="1"/>
</dbReference>
<gene>
    <name evidence="1" type="ORF">ETAA1_24900</name>
</gene>
<protein>
    <recommendedName>
        <fullName evidence="3">DUF1501 domain-containing protein</fullName>
    </recommendedName>
</protein>
<dbReference type="RefSeq" id="WP_145238254.1">
    <property type="nucleotide sequence ID" value="NZ_CP036273.1"/>
</dbReference>
<dbReference type="AlphaFoldDB" id="A0A517XSP7"/>
<dbReference type="KEGG" id="uli:ETAA1_24900"/>
<dbReference type="PANTHER" id="PTHR43737">
    <property type="entry name" value="BLL7424 PROTEIN"/>
    <property type="match status" value="1"/>
</dbReference>
<proteinExistence type="predicted"/>
<accession>A0A517XSP7</accession>
<evidence type="ECO:0000313" key="2">
    <source>
        <dbReference type="Proteomes" id="UP000319576"/>
    </source>
</evidence>
<reference evidence="1 2" key="1">
    <citation type="submission" date="2019-02" db="EMBL/GenBank/DDBJ databases">
        <title>Deep-cultivation of Planctomycetes and their phenomic and genomic characterization uncovers novel biology.</title>
        <authorList>
            <person name="Wiegand S."/>
            <person name="Jogler M."/>
            <person name="Boedeker C."/>
            <person name="Pinto D."/>
            <person name="Vollmers J."/>
            <person name="Rivas-Marin E."/>
            <person name="Kohn T."/>
            <person name="Peeters S.H."/>
            <person name="Heuer A."/>
            <person name="Rast P."/>
            <person name="Oberbeckmann S."/>
            <person name="Bunk B."/>
            <person name="Jeske O."/>
            <person name="Meyerdierks A."/>
            <person name="Storesund J.E."/>
            <person name="Kallscheuer N."/>
            <person name="Luecker S."/>
            <person name="Lage O.M."/>
            <person name="Pohl T."/>
            <person name="Merkel B.J."/>
            <person name="Hornburger P."/>
            <person name="Mueller R.-W."/>
            <person name="Bruemmer F."/>
            <person name="Labrenz M."/>
            <person name="Spormann A.M."/>
            <person name="Op den Camp H."/>
            <person name="Overmann J."/>
            <person name="Amann R."/>
            <person name="Jetten M.S.M."/>
            <person name="Mascher T."/>
            <person name="Medema M.H."/>
            <person name="Devos D.P."/>
            <person name="Kaster A.-K."/>
            <person name="Ovreas L."/>
            <person name="Rohde M."/>
            <person name="Galperin M.Y."/>
            <person name="Jogler C."/>
        </authorList>
    </citation>
    <scope>NUCLEOTIDE SEQUENCE [LARGE SCALE GENOMIC DNA]</scope>
    <source>
        <strain evidence="1 2">ETA_A1</strain>
    </source>
</reference>